<name>A0A6J4UX38_9BACT</name>
<feature type="domain" description="Serine aminopeptidase S33" evidence="1">
    <location>
        <begin position="47"/>
        <end position="257"/>
    </location>
</feature>
<proteinExistence type="predicted"/>
<dbReference type="PANTHER" id="PTHR11614">
    <property type="entry name" value="PHOSPHOLIPASE-RELATED"/>
    <property type="match status" value="1"/>
</dbReference>
<dbReference type="AlphaFoldDB" id="A0A6J4UX38"/>
<dbReference type="InterPro" id="IPR051044">
    <property type="entry name" value="MAG_DAG_Lipase"/>
</dbReference>
<sequence>MRSGCTILVRVLARRDRWGQMNDWYQQERFRPFSILHEGDGDHRNGALLVHGFTGTPDEMRPLAHVLAGLGIDAHAMLQRGMGAEIGQLGEMTARIWKETGTARWREHVERYERTILIGFSMGGAVALLQAAVHPPDLMILLAPHLRMADRRAIALPLVKRFKKELLPFGKTDFSDPEIRTWFEQTMPGLDISDESVQASLRTGSRMSTAMLDELRKIGAEGERVAATLRVPTLIIQGHQDTVALPRHTRRLVGKTQGLVAYHEIAGDHMLPFDSFPTWPTVRDLVSRALTARGFTSTGAERAS</sequence>
<evidence type="ECO:0000313" key="2">
    <source>
        <dbReference type="EMBL" id="CAA9558568.1"/>
    </source>
</evidence>
<dbReference type="InterPro" id="IPR022742">
    <property type="entry name" value="Hydrolase_4"/>
</dbReference>
<reference evidence="2" key="1">
    <citation type="submission" date="2020-02" db="EMBL/GenBank/DDBJ databases">
        <authorList>
            <person name="Meier V. D."/>
        </authorList>
    </citation>
    <scope>NUCLEOTIDE SEQUENCE</scope>
    <source>
        <strain evidence="2">AVDCRST_MAG43</strain>
    </source>
</reference>
<dbReference type="Gene3D" id="3.40.50.1820">
    <property type="entry name" value="alpha/beta hydrolase"/>
    <property type="match status" value="1"/>
</dbReference>
<dbReference type="InterPro" id="IPR029058">
    <property type="entry name" value="AB_hydrolase_fold"/>
</dbReference>
<evidence type="ECO:0000259" key="1">
    <source>
        <dbReference type="Pfam" id="PF12146"/>
    </source>
</evidence>
<dbReference type="SUPFAM" id="SSF53474">
    <property type="entry name" value="alpha/beta-Hydrolases"/>
    <property type="match status" value="1"/>
</dbReference>
<dbReference type="Pfam" id="PF12146">
    <property type="entry name" value="Hydrolase_4"/>
    <property type="match status" value="1"/>
</dbReference>
<organism evidence="2">
    <name type="scientific">uncultured Thermomicrobiales bacterium</name>
    <dbReference type="NCBI Taxonomy" id="1645740"/>
    <lineage>
        <taxon>Bacteria</taxon>
        <taxon>Pseudomonadati</taxon>
        <taxon>Thermomicrobiota</taxon>
        <taxon>Thermomicrobia</taxon>
        <taxon>Thermomicrobiales</taxon>
        <taxon>environmental samples</taxon>
    </lineage>
</organism>
<accession>A0A6J4UX38</accession>
<protein>
    <recommendedName>
        <fullName evidence="1">Serine aminopeptidase S33 domain-containing protein</fullName>
    </recommendedName>
</protein>
<gene>
    <name evidence="2" type="ORF">AVDCRST_MAG43-1702</name>
</gene>
<dbReference type="EMBL" id="CADCWI010000090">
    <property type="protein sequence ID" value="CAA9558568.1"/>
    <property type="molecule type" value="Genomic_DNA"/>
</dbReference>